<dbReference type="EMBL" id="JAGJCB010000001">
    <property type="protein sequence ID" value="MBP0902502.1"/>
    <property type="molecule type" value="Genomic_DNA"/>
</dbReference>
<name>A0ABS4BQX3_9FLAO</name>
<sequence length="148" mass="17041">MKIKITLITFCFIIVTGFSYAQKKDSQQSIINSKVQIKKYHQISELENISKGELLNLYTERIQALTNVIPYIALATKPGATMSTLGIPNTSENVKVLEKQIENTDDYIKNTLEFQKVILPYSDTKNLMRAIIFYEEIMKSLNTYDDLY</sequence>
<reference evidence="1 2" key="1">
    <citation type="submission" date="2021-04" db="EMBL/GenBank/DDBJ databases">
        <title>Mariniflexile gromovii gen. nov., sp. nov., a gliding bacterium isolated from the sea urchin Strongylocentrotus intermedius.</title>
        <authorList>
            <person name="Ko S."/>
            <person name="Le V."/>
            <person name="Ahn C.-Y."/>
            <person name="Oh H.-M."/>
        </authorList>
    </citation>
    <scope>NUCLEOTIDE SEQUENCE [LARGE SCALE GENOMIC DNA]</scope>
    <source>
        <strain evidence="1 2">KCTC 12570</strain>
    </source>
</reference>
<keyword evidence="2" id="KW-1185">Reference proteome</keyword>
<evidence type="ECO:0000313" key="1">
    <source>
        <dbReference type="EMBL" id="MBP0902502.1"/>
    </source>
</evidence>
<comment type="caution">
    <text evidence="1">The sequence shown here is derived from an EMBL/GenBank/DDBJ whole genome shotgun (WGS) entry which is preliminary data.</text>
</comment>
<dbReference type="Proteomes" id="UP000670776">
    <property type="component" value="Unassembled WGS sequence"/>
</dbReference>
<gene>
    <name evidence="1" type="ORF">J8H85_01565</name>
</gene>
<dbReference type="RefSeq" id="WP_209651975.1">
    <property type="nucleotide sequence ID" value="NZ_JAGJCB010000001.1"/>
</dbReference>
<organism evidence="1 2">
    <name type="scientific">Mariniflexile gromovii</name>
    <dbReference type="NCBI Taxonomy" id="362523"/>
    <lineage>
        <taxon>Bacteria</taxon>
        <taxon>Pseudomonadati</taxon>
        <taxon>Bacteroidota</taxon>
        <taxon>Flavobacteriia</taxon>
        <taxon>Flavobacteriales</taxon>
        <taxon>Flavobacteriaceae</taxon>
        <taxon>Mariniflexile</taxon>
    </lineage>
</organism>
<proteinExistence type="predicted"/>
<accession>A0ABS4BQX3</accession>
<protein>
    <submittedName>
        <fullName evidence="1">Uncharacterized protein</fullName>
    </submittedName>
</protein>
<evidence type="ECO:0000313" key="2">
    <source>
        <dbReference type="Proteomes" id="UP000670776"/>
    </source>
</evidence>